<feature type="region of interest" description="Disordered" evidence="3">
    <location>
        <begin position="160"/>
        <end position="185"/>
    </location>
</feature>
<evidence type="ECO:0000256" key="3">
    <source>
        <dbReference type="SAM" id="MobiDB-lite"/>
    </source>
</evidence>
<dbReference type="Proteomes" id="UP000199360">
    <property type="component" value="Unassembled WGS sequence"/>
</dbReference>
<dbReference type="InterPro" id="IPR014729">
    <property type="entry name" value="Rossmann-like_a/b/a_fold"/>
</dbReference>
<dbReference type="PANTHER" id="PTHR11772">
    <property type="entry name" value="ASPARAGINE SYNTHETASE"/>
    <property type="match status" value="1"/>
</dbReference>
<dbReference type="GO" id="GO:0005524">
    <property type="term" value="F:ATP binding"/>
    <property type="evidence" value="ECO:0007669"/>
    <property type="project" value="UniProtKB-KW"/>
</dbReference>
<dbReference type="InterPro" id="IPR050795">
    <property type="entry name" value="Asn_Synthetase"/>
</dbReference>
<dbReference type="Gene3D" id="3.40.50.620">
    <property type="entry name" value="HUPs"/>
    <property type="match status" value="1"/>
</dbReference>
<dbReference type="PANTHER" id="PTHR11772:SF2">
    <property type="entry name" value="ASPARAGINE SYNTHETASE [GLUTAMINE-HYDROLYZING]"/>
    <property type="match status" value="1"/>
</dbReference>
<dbReference type="CDD" id="cd01991">
    <property type="entry name" value="Asn_synthase_B_C"/>
    <property type="match status" value="1"/>
</dbReference>
<feature type="domain" description="Asparagine synthetase" evidence="4">
    <location>
        <begin position="210"/>
        <end position="324"/>
    </location>
</feature>
<feature type="domain" description="Asparagine synthetase" evidence="4">
    <location>
        <begin position="352"/>
        <end position="459"/>
    </location>
</feature>
<evidence type="ECO:0000259" key="4">
    <source>
        <dbReference type="Pfam" id="PF00733"/>
    </source>
</evidence>
<proteinExistence type="predicted"/>
<reference evidence="6" key="1">
    <citation type="submission" date="2016-06" db="EMBL/GenBank/DDBJ databases">
        <authorList>
            <person name="Varghese N."/>
            <person name="Submissions Spin"/>
        </authorList>
    </citation>
    <scope>NUCLEOTIDE SEQUENCE [LARGE SCALE GENOMIC DNA]</scope>
    <source>
        <strain evidence="6">DSM 45647</strain>
    </source>
</reference>
<evidence type="ECO:0000313" key="6">
    <source>
        <dbReference type="Proteomes" id="UP000199360"/>
    </source>
</evidence>
<name>A0A1C5IBC9_9ACTN</name>
<dbReference type="SUPFAM" id="SSF52402">
    <property type="entry name" value="Adenine nucleotide alpha hydrolases-like"/>
    <property type="match status" value="1"/>
</dbReference>
<organism evidence="5 6">
    <name type="scientific">Micromonospora humi</name>
    <dbReference type="NCBI Taxonomy" id="745366"/>
    <lineage>
        <taxon>Bacteria</taxon>
        <taxon>Bacillati</taxon>
        <taxon>Actinomycetota</taxon>
        <taxon>Actinomycetes</taxon>
        <taxon>Micromonosporales</taxon>
        <taxon>Micromonosporaceae</taxon>
        <taxon>Micromonospora</taxon>
    </lineage>
</organism>
<keyword evidence="6" id="KW-1185">Reference proteome</keyword>
<keyword evidence="1" id="KW-0547">Nucleotide-binding</keyword>
<dbReference type="GO" id="GO:0004066">
    <property type="term" value="F:asparagine synthase (glutamine-hydrolyzing) activity"/>
    <property type="evidence" value="ECO:0007669"/>
    <property type="project" value="InterPro"/>
</dbReference>
<dbReference type="EMBL" id="FMDM01000005">
    <property type="protein sequence ID" value="SCG55554.1"/>
    <property type="molecule type" value="Genomic_DNA"/>
</dbReference>
<keyword evidence="2" id="KW-0067">ATP-binding</keyword>
<protein>
    <submittedName>
        <fullName evidence="5">Carbapenam-3-carboxylate synthase</fullName>
    </submittedName>
</protein>
<sequence>MATSRWIVVGNVDLPGLAHLAERHEVGDLTVYRAGVSGSWPSHPPVACDVRTMSLVAAPPPAPAPAAGEPPRIRIDEDGVTVSASVLNEDPVHVAVNRARGGFAYFTDPLLAPLILPALGLPVEVRDDPPAVAGDETLLRHVHRVPFGAVQETRRHRDGWTTRTTMPDDPLRHLRRPTRADGQAAGRAQLEALRGEIRRIAAGRPAAGFATLLSGGIDSGSVTMLAAAEGLPVTPYSAGTPWGDEFDDAAELCDHLGLPLTRIDLSEERILAAIPQAVRGLCVTTPEVVEVALTATALYGGTEIAAGEVVLTGYGSDLINAGLYRPFRGPDELIDQTLDSVHQTRFTNELSSRLPLAYGREVHHPFWRWPVMRVALDTAPSAKVHGGREKHHLRLAMSEHVPHQIAWRRKTAVHHGGGLQAGVAKLLTADAPGVDREAVYRACFRELVAAAADGRPDGWDPLRLYERAVAAARR</sequence>
<dbReference type="OrthoDB" id="3934993at2"/>
<evidence type="ECO:0000256" key="2">
    <source>
        <dbReference type="ARBA" id="ARBA00022840"/>
    </source>
</evidence>
<evidence type="ECO:0000256" key="1">
    <source>
        <dbReference type="ARBA" id="ARBA00022741"/>
    </source>
</evidence>
<evidence type="ECO:0000313" key="5">
    <source>
        <dbReference type="EMBL" id="SCG55554.1"/>
    </source>
</evidence>
<dbReference type="GO" id="GO:0006529">
    <property type="term" value="P:asparagine biosynthetic process"/>
    <property type="evidence" value="ECO:0007669"/>
    <property type="project" value="InterPro"/>
</dbReference>
<accession>A0A1C5IBC9</accession>
<dbReference type="STRING" id="745366.GA0070213_105217"/>
<gene>
    <name evidence="5" type="ORF">GA0070213_105217</name>
</gene>
<dbReference type="InterPro" id="IPR001962">
    <property type="entry name" value="Asn_synthase"/>
</dbReference>
<dbReference type="AlphaFoldDB" id="A0A1C5IBC9"/>
<dbReference type="RefSeq" id="WP_091061908.1">
    <property type="nucleotide sequence ID" value="NZ_FMDM01000005.1"/>
</dbReference>
<dbReference type="GO" id="GO:0005829">
    <property type="term" value="C:cytosol"/>
    <property type="evidence" value="ECO:0007669"/>
    <property type="project" value="TreeGrafter"/>
</dbReference>
<dbReference type="Pfam" id="PF00733">
    <property type="entry name" value="Asn_synthase"/>
    <property type="match status" value="2"/>
</dbReference>